<dbReference type="InterPro" id="IPR036249">
    <property type="entry name" value="Thioredoxin-like_sf"/>
</dbReference>
<dbReference type="RefSeq" id="WP_135975594.1">
    <property type="nucleotide sequence ID" value="NZ_CP039291.1"/>
</dbReference>
<evidence type="ECO:0000259" key="4">
    <source>
        <dbReference type="PROSITE" id="PS51352"/>
    </source>
</evidence>
<evidence type="ECO:0000256" key="2">
    <source>
        <dbReference type="ARBA" id="ARBA00023284"/>
    </source>
</evidence>
<evidence type="ECO:0000256" key="1">
    <source>
        <dbReference type="ARBA" id="ARBA00008987"/>
    </source>
</evidence>
<accession>A0A4P7SK97</accession>
<sequence>MSQQSPEPRPRLDVRGAVDLSALARPATPAPGTPGGLPAPASYVRDVDESTFGDVVQASTQHPVVVALWAPWSEVSQQVVADLAALAQEDDGRWLLARVDAEANPQVAAAFQAQSVPTVVAVLAGQPLPLFQGAYPREQVRAVLDQLLAAAEANGITGRVAPADPGAEAEPEPEPALPPLHQAAYEAIERDDLPAAREAYEQALRENPRDTMAKAGLAQVGLLERTAGADLRAVREAAAADPADVDAQLAVADLDVFGGAVEDAFARLVDVVRRTGGDERERVRMRLVDLFEVIGTDDPRVVAARRALTSALY</sequence>
<reference evidence="5 6" key="1">
    <citation type="submission" date="2019-04" db="EMBL/GenBank/DDBJ databases">
        <title>Isolation and identification of Cellulomonas shaoxiangyii sp. Nov. isolated from feces of the Tibetan antelopes (Pantholops hodgsonii) in the Qinghai-Tibet plateau of China.</title>
        <authorList>
            <person name="Tian Z."/>
        </authorList>
    </citation>
    <scope>NUCLEOTIDE SEQUENCE [LARGE SCALE GENOMIC DNA]</scope>
    <source>
        <strain evidence="5 6">Z28</strain>
    </source>
</reference>
<dbReference type="Pfam" id="PF14561">
    <property type="entry name" value="TPR_20"/>
    <property type="match status" value="1"/>
</dbReference>
<dbReference type="EMBL" id="CP039291">
    <property type="protein sequence ID" value="QCB94271.1"/>
    <property type="molecule type" value="Genomic_DNA"/>
</dbReference>
<feature type="domain" description="Thioredoxin" evidence="4">
    <location>
        <begin position="33"/>
        <end position="149"/>
    </location>
</feature>
<dbReference type="PANTHER" id="PTHR45663">
    <property type="entry name" value="GEO12009P1"/>
    <property type="match status" value="1"/>
</dbReference>
<dbReference type="Pfam" id="PF00085">
    <property type="entry name" value="Thioredoxin"/>
    <property type="match status" value="1"/>
</dbReference>
<evidence type="ECO:0000313" key="6">
    <source>
        <dbReference type="Proteomes" id="UP000296469"/>
    </source>
</evidence>
<dbReference type="SUPFAM" id="SSF48452">
    <property type="entry name" value="TPR-like"/>
    <property type="match status" value="1"/>
</dbReference>
<dbReference type="KEGG" id="celz:E5225_12575"/>
<comment type="similarity">
    <text evidence="1">Belongs to the thioredoxin family.</text>
</comment>
<proteinExistence type="inferred from homology"/>
<name>A0A4P7SK97_9CELL</name>
<dbReference type="PROSITE" id="PS51352">
    <property type="entry name" value="THIOREDOXIN_2"/>
    <property type="match status" value="1"/>
</dbReference>
<dbReference type="GO" id="GO:0005737">
    <property type="term" value="C:cytoplasm"/>
    <property type="evidence" value="ECO:0007669"/>
    <property type="project" value="TreeGrafter"/>
</dbReference>
<feature type="region of interest" description="Disordered" evidence="3">
    <location>
        <begin position="1"/>
        <end position="40"/>
    </location>
</feature>
<dbReference type="AlphaFoldDB" id="A0A4P7SK97"/>
<evidence type="ECO:0000313" key="5">
    <source>
        <dbReference type="EMBL" id="QCB94271.1"/>
    </source>
</evidence>
<dbReference type="InterPro" id="IPR011990">
    <property type="entry name" value="TPR-like_helical_dom_sf"/>
</dbReference>
<dbReference type="Gene3D" id="3.40.30.10">
    <property type="entry name" value="Glutaredoxin"/>
    <property type="match status" value="1"/>
</dbReference>
<dbReference type="GO" id="GO:0015035">
    <property type="term" value="F:protein-disulfide reductase activity"/>
    <property type="evidence" value="ECO:0007669"/>
    <property type="project" value="TreeGrafter"/>
</dbReference>
<gene>
    <name evidence="5" type="ORF">E5225_12575</name>
</gene>
<protein>
    <submittedName>
        <fullName evidence="5">Tetratricopeptide repeat protein</fullName>
    </submittedName>
</protein>
<dbReference type="GO" id="GO:0006950">
    <property type="term" value="P:response to stress"/>
    <property type="evidence" value="ECO:0007669"/>
    <property type="project" value="UniProtKB-ARBA"/>
</dbReference>
<dbReference type="SUPFAM" id="SSF52833">
    <property type="entry name" value="Thioredoxin-like"/>
    <property type="match status" value="1"/>
</dbReference>
<dbReference type="Proteomes" id="UP000296469">
    <property type="component" value="Chromosome"/>
</dbReference>
<dbReference type="PANTHER" id="PTHR45663:SF11">
    <property type="entry name" value="GEO12009P1"/>
    <property type="match status" value="1"/>
</dbReference>
<keyword evidence="2" id="KW-0676">Redox-active center</keyword>
<dbReference type="Gene3D" id="1.25.40.10">
    <property type="entry name" value="Tetratricopeptide repeat domain"/>
    <property type="match status" value="1"/>
</dbReference>
<organism evidence="5 6">
    <name type="scientific">Cellulomonas shaoxiangyii</name>
    <dbReference type="NCBI Taxonomy" id="2566013"/>
    <lineage>
        <taxon>Bacteria</taxon>
        <taxon>Bacillati</taxon>
        <taxon>Actinomycetota</taxon>
        <taxon>Actinomycetes</taxon>
        <taxon>Micrococcales</taxon>
        <taxon>Cellulomonadaceae</taxon>
        <taxon>Cellulomonas</taxon>
    </lineage>
</organism>
<keyword evidence="6" id="KW-1185">Reference proteome</keyword>
<dbReference type="OrthoDB" id="5181746at2"/>
<evidence type="ECO:0000256" key="3">
    <source>
        <dbReference type="SAM" id="MobiDB-lite"/>
    </source>
</evidence>
<dbReference type="InterPro" id="IPR013766">
    <property type="entry name" value="Thioredoxin_domain"/>
</dbReference>
<dbReference type="CDD" id="cd02956">
    <property type="entry name" value="ybbN"/>
    <property type="match status" value="1"/>
</dbReference>